<dbReference type="Pfam" id="PF10545">
    <property type="entry name" value="MADF_DNA_bdg"/>
    <property type="match status" value="1"/>
</dbReference>
<dbReference type="PANTHER" id="PTHR12243">
    <property type="entry name" value="MADF DOMAIN TRANSCRIPTION FACTOR"/>
    <property type="match status" value="1"/>
</dbReference>
<evidence type="ECO:0000313" key="3">
    <source>
        <dbReference type="EMBL" id="BES94050.1"/>
    </source>
</evidence>
<gene>
    <name evidence="3" type="ORF">NTJ_06859</name>
</gene>
<dbReference type="EMBL" id="AP028913">
    <property type="protein sequence ID" value="BES94050.1"/>
    <property type="molecule type" value="Genomic_DNA"/>
</dbReference>
<dbReference type="PROSITE" id="PS51029">
    <property type="entry name" value="MADF"/>
    <property type="match status" value="1"/>
</dbReference>
<evidence type="ECO:0000313" key="4">
    <source>
        <dbReference type="Proteomes" id="UP001307889"/>
    </source>
</evidence>
<accession>A0ABN7ASZ3</accession>
<dbReference type="SMART" id="SM00595">
    <property type="entry name" value="MADF"/>
    <property type="match status" value="1"/>
</dbReference>
<feature type="region of interest" description="Disordered" evidence="1">
    <location>
        <begin position="130"/>
        <end position="200"/>
    </location>
</feature>
<dbReference type="Proteomes" id="UP001307889">
    <property type="component" value="Chromosome 5"/>
</dbReference>
<reference evidence="3 4" key="1">
    <citation type="submission" date="2023-09" db="EMBL/GenBank/DDBJ databases">
        <title>Nesidiocoris tenuis whole genome shotgun sequence.</title>
        <authorList>
            <person name="Shibata T."/>
            <person name="Shimoda M."/>
            <person name="Kobayashi T."/>
            <person name="Uehara T."/>
        </authorList>
    </citation>
    <scope>NUCLEOTIDE SEQUENCE [LARGE SCALE GENOMIC DNA]</scope>
    <source>
        <strain evidence="3 4">Japan</strain>
    </source>
</reference>
<sequence>MVADWKEKDEVVLINALESRPTLWKLTDPMYRITHVKDQLWDEVANEIDNPSVNGGEARRKWSVLRDSFSKIHRKVERSKSGVLGSNFVYRPKWKWYQAMTFLLNNPQPKSDCSYGHENDLMMLQIGNNEETQSDEEREGPLSPSDDNSLIDLWERPSTSTNASAGREETTNNDSSSCYTNKKSTKRKLESEPLDVTKENSPMATKLLALLAKQNCSPPNDRAEHVGQLVAIQLRTLDKEEQTKKILEIMELLYKN</sequence>
<evidence type="ECO:0000256" key="1">
    <source>
        <dbReference type="SAM" id="MobiDB-lite"/>
    </source>
</evidence>
<protein>
    <submittedName>
        <fullName evidence="3">Alcohol dehydrogenase transcription factor Myb/SANT-like</fullName>
    </submittedName>
</protein>
<proteinExistence type="predicted"/>
<dbReference type="InterPro" id="IPR006578">
    <property type="entry name" value="MADF-dom"/>
</dbReference>
<dbReference type="InterPro" id="IPR039353">
    <property type="entry name" value="TF_Adf1"/>
</dbReference>
<evidence type="ECO:0000259" key="2">
    <source>
        <dbReference type="PROSITE" id="PS51029"/>
    </source>
</evidence>
<feature type="compositionally biased region" description="Basic and acidic residues" evidence="1">
    <location>
        <begin position="187"/>
        <end position="198"/>
    </location>
</feature>
<feature type="compositionally biased region" description="Polar residues" evidence="1">
    <location>
        <begin position="172"/>
        <end position="182"/>
    </location>
</feature>
<dbReference type="PANTHER" id="PTHR12243:SF69">
    <property type="entry name" value="SI:CH73-59F11.3"/>
    <property type="match status" value="1"/>
</dbReference>
<name>A0ABN7ASZ3_9HEMI</name>
<keyword evidence="4" id="KW-1185">Reference proteome</keyword>
<organism evidence="3 4">
    <name type="scientific">Nesidiocoris tenuis</name>
    <dbReference type="NCBI Taxonomy" id="355587"/>
    <lineage>
        <taxon>Eukaryota</taxon>
        <taxon>Metazoa</taxon>
        <taxon>Ecdysozoa</taxon>
        <taxon>Arthropoda</taxon>
        <taxon>Hexapoda</taxon>
        <taxon>Insecta</taxon>
        <taxon>Pterygota</taxon>
        <taxon>Neoptera</taxon>
        <taxon>Paraneoptera</taxon>
        <taxon>Hemiptera</taxon>
        <taxon>Heteroptera</taxon>
        <taxon>Panheteroptera</taxon>
        <taxon>Cimicomorpha</taxon>
        <taxon>Miridae</taxon>
        <taxon>Dicyphina</taxon>
        <taxon>Nesidiocoris</taxon>
    </lineage>
</organism>
<feature type="domain" description="MADF" evidence="2">
    <location>
        <begin position="12"/>
        <end position="108"/>
    </location>
</feature>